<evidence type="ECO:0000313" key="2">
    <source>
        <dbReference type="Proteomes" id="UP000704467"/>
    </source>
</evidence>
<name>A0ABX1DV95_9HYPH</name>
<keyword evidence="2" id="KW-1185">Reference proteome</keyword>
<proteinExistence type="predicted"/>
<gene>
    <name evidence="1" type="ORF">HED55_24480</name>
</gene>
<protein>
    <submittedName>
        <fullName evidence="1">Uncharacterized protein</fullName>
    </submittedName>
</protein>
<dbReference type="Proteomes" id="UP000704467">
    <property type="component" value="Unassembled WGS sequence"/>
</dbReference>
<reference evidence="1 2" key="1">
    <citation type="submission" date="2020-03" db="EMBL/GenBank/DDBJ databases">
        <title>Whole genome sequencing of clinical and environmental type strains of Ochrobactrum.</title>
        <authorList>
            <person name="Dharne M."/>
        </authorList>
    </citation>
    <scope>NUCLEOTIDE SEQUENCE [LARGE SCALE GENOMIC DNA]</scope>
    <source>
        <strain evidence="1 2">CIP 109452</strain>
    </source>
</reference>
<evidence type="ECO:0000313" key="1">
    <source>
        <dbReference type="EMBL" id="NKC05177.1"/>
    </source>
</evidence>
<dbReference type="EMBL" id="JAAVLN010000003">
    <property type="protein sequence ID" value="NKC05177.1"/>
    <property type="molecule type" value="Genomic_DNA"/>
</dbReference>
<accession>A0ABX1DV95</accession>
<comment type="caution">
    <text evidence="1">The sequence shown here is derived from an EMBL/GenBank/DDBJ whole genome shotgun (WGS) entry which is preliminary data.</text>
</comment>
<organism evidence="1 2">
    <name type="scientific">Brucella haematophila</name>
    <dbReference type="NCBI Taxonomy" id="419474"/>
    <lineage>
        <taxon>Bacteria</taxon>
        <taxon>Pseudomonadati</taxon>
        <taxon>Pseudomonadota</taxon>
        <taxon>Alphaproteobacteria</taxon>
        <taxon>Hyphomicrobiales</taxon>
        <taxon>Brucellaceae</taxon>
        <taxon>Brucella/Ochrobactrum group</taxon>
        <taxon>Brucella</taxon>
    </lineage>
</organism>
<sequence length="58" mass="6221">MEARYVRVAKKTTCGGHFTSSLSNNLIADVSGHEADVAVIAVGQQNERMKRSTDISGI</sequence>